<comment type="caution">
    <text evidence="1">The sequence shown here is derived from an EMBL/GenBank/DDBJ whole genome shotgun (WGS) entry which is preliminary data.</text>
</comment>
<dbReference type="Proteomes" id="UP001168972">
    <property type="component" value="Unassembled WGS sequence"/>
</dbReference>
<dbReference type="InterPro" id="IPR021109">
    <property type="entry name" value="Peptidase_aspartic_dom_sf"/>
</dbReference>
<gene>
    <name evidence="1" type="ORF">PV327_008162</name>
</gene>
<evidence type="ECO:0000313" key="1">
    <source>
        <dbReference type="EMBL" id="KAK0161744.1"/>
    </source>
</evidence>
<name>A0AA39F2H9_MICHY</name>
<keyword evidence="2" id="KW-1185">Reference proteome</keyword>
<dbReference type="EMBL" id="JAQQBR010001834">
    <property type="protein sequence ID" value="KAK0161744.1"/>
    <property type="molecule type" value="Genomic_DNA"/>
</dbReference>
<reference evidence="1" key="2">
    <citation type="submission" date="2023-03" db="EMBL/GenBank/DDBJ databases">
        <authorList>
            <person name="Inwood S.N."/>
            <person name="Skelly J.G."/>
            <person name="Guhlin J."/>
            <person name="Harrop T.W.R."/>
            <person name="Goldson S.G."/>
            <person name="Dearden P.K."/>
        </authorList>
    </citation>
    <scope>NUCLEOTIDE SEQUENCE</scope>
    <source>
        <strain evidence="1">Lincoln</strain>
        <tissue evidence="1">Whole body</tissue>
    </source>
</reference>
<evidence type="ECO:0000313" key="2">
    <source>
        <dbReference type="Proteomes" id="UP001168972"/>
    </source>
</evidence>
<protein>
    <recommendedName>
        <fullName evidence="3">Retropepsins domain-containing protein</fullName>
    </recommendedName>
</protein>
<evidence type="ECO:0008006" key="3">
    <source>
        <dbReference type="Google" id="ProtNLM"/>
    </source>
</evidence>
<proteinExistence type="predicted"/>
<dbReference type="AlphaFoldDB" id="A0AA39F2H9"/>
<sequence length="222" mass="25423">MSYIKVRSPNSKNESKEFKFPIDTGAGVSLSKAIETVGSCMLSLEIDGSEIFCKFHRLNQATNVPYDGLIGKDILQQNFAIIDYETQILKFRSISNPMTLFTDKDDYDDDQKIHLKAGSNTFIEIDVKNPEIKVGIIPEIKISQGTYISKAIVKVKNNNKCIVSILNIRLIDQYLNKIYVKLDELPLNVFTLNLNRNIDFNKQNRYKLLTENLRLDHLNSEE</sequence>
<reference evidence="1" key="1">
    <citation type="journal article" date="2023" name="bioRxiv">
        <title>Scaffold-level genome assemblies of two parasitoid biocontrol wasps reveal the parthenogenesis mechanism and an associated novel virus.</title>
        <authorList>
            <person name="Inwood S."/>
            <person name="Skelly J."/>
            <person name="Guhlin J."/>
            <person name="Harrop T."/>
            <person name="Goldson S."/>
            <person name="Dearden P."/>
        </authorList>
    </citation>
    <scope>NUCLEOTIDE SEQUENCE</scope>
    <source>
        <strain evidence="1">Lincoln</strain>
        <tissue evidence="1">Whole body</tissue>
    </source>
</reference>
<dbReference type="Gene3D" id="2.40.70.10">
    <property type="entry name" value="Acid Proteases"/>
    <property type="match status" value="1"/>
</dbReference>
<accession>A0AA39F2H9</accession>
<organism evidence="1 2">
    <name type="scientific">Microctonus hyperodae</name>
    <name type="common">Parasitoid wasp</name>
    <dbReference type="NCBI Taxonomy" id="165561"/>
    <lineage>
        <taxon>Eukaryota</taxon>
        <taxon>Metazoa</taxon>
        <taxon>Ecdysozoa</taxon>
        <taxon>Arthropoda</taxon>
        <taxon>Hexapoda</taxon>
        <taxon>Insecta</taxon>
        <taxon>Pterygota</taxon>
        <taxon>Neoptera</taxon>
        <taxon>Endopterygota</taxon>
        <taxon>Hymenoptera</taxon>
        <taxon>Apocrita</taxon>
        <taxon>Ichneumonoidea</taxon>
        <taxon>Braconidae</taxon>
        <taxon>Euphorinae</taxon>
        <taxon>Microctonus</taxon>
    </lineage>
</organism>